<dbReference type="AlphaFoldDB" id="A0A4D7JRL3"/>
<evidence type="ECO:0008006" key="3">
    <source>
        <dbReference type="Google" id="ProtNLM"/>
    </source>
</evidence>
<evidence type="ECO:0000313" key="1">
    <source>
        <dbReference type="EMBL" id="QCK13555.1"/>
    </source>
</evidence>
<name>A0A4D7JRL3_9BACT</name>
<proteinExistence type="predicted"/>
<accession>A0A4D7JRL3</accession>
<protein>
    <recommendedName>
        <fullName evidence="3">DUF4136 domain-containing protein</fullName>
    </recommendedName>
</protein>
<dbReference type="RefSeq" id="WP_137089153.1">
    <property type="nucleotide sequence ID" value="NZ_CP028923.1"/>
</dbReference>
<dbReference type="Proteomes" id="UP000298616">
    <property type="component" value="Chromosome"/>
</dbReference>
<evidence type="ECO:0000313" key="2">
    <source>
        <dbReference type="Proteomes" id="UP000298616"/>
    </source>
</evidence>
<dbReference type="PROSITE" id="PS51257">
    <property type="entry name" value="PROKAR_LIPOPROTEIN"/>
    <property type="match status" value="1"/>
</dbReference>
<dbReference type="KEGG" id="fpf:DCC35_01695"/>
<gene>
    <name evidence="1" type="ORF">DCC35_01695</name>
</gene>
<dbReference type="EMBL" id="CP028923">
    <property type="protein sequence ID" value="QCK13555.1"/>
    <property type="molecule type" value="Genomic_DNA"/>
</dbReference>
<keyword evidence="2" id="KW-1185">Reference proteome</keyword>
<sequence>MYRFNRLLTLSAFLLIIFSSCKTTKINKESGILSLTSSDIILINTLPVNGHKAISFYESAREKLIKAGVKEVIYLPEVEFQLLASGIKYDDLKRSPLKESTRIRISETLGVDYIIEAKLTSAQRGSIYGVSQGSSSLNPKDPTSSKAELMFLISNLDNSALDYKFSVTTNISGFYYKEEEDGDKNYLNLSPSEYTVIMQSFTDGIKEISKKVNQ</sequence>
<reference evidence="1 2" key="1">
    <citation type="submission" date="2018-04" db="EMBL/GenBank/DDBJ databases">
        <title>Complete genome uncultured novel isolate.</title>
        <authorList>
            <person name="Merlino G."/>
        </authorList>
    </citation>
    <scope>NUCLEOTIDE SEQUENCE [LARGE SCALE GENOMIC DNA]</scope>
    <source>
        <strain evidence="2">R1DC9</strain>
    </source>
</reference>
<organism evidence="1 2">
    <name type="scientific">Mangrovivirga cuniculi</name>
    <dbReference type="NCBI Taxonomy" id="2715131"/>
    <lineage>
        <taxon>Bacteria</taxon>
        <taxon>Pseudomonadati</taxon>
        <taxon>Bacteroidota</taxon>
        <taxon>Cytophagia</taxon>
        <taxon>Cytophagales</taxon>
        <taxon>Mangrovivirgaceae</taxon>
        <taxon>Mangrovivirga</taxon>
    </lineage>
</organism>